<dbReference type="AlphaFoldDB" id="A0A4Y2GSQ9"/>
<name>A0A4Y2GSQ9_ARAVE</name>
<keyword evidence="2" id="KW-1185">Reference proteome</keyword>
<gene>
    <name evidence="1" type="ORF">AVEN_121960_1</name>
</gene>
<dbReference type="EMBL" id="BGPR01100326">
    <property type="protein sequence ID" value="GBM55786.1"/>
    <property type="molecule type" value="Genomic_DNA"/>
</dbReference>
<reference evidence="1 2" key="1">
    <citation type="journal article" date="2019" name="Sci. Rep.">
        <title>Orb-weaving spider Araneus ventricosus genome elucidates the spidroin gene catalogue.</title>
        <authorList>
            <person name="Kono N."/>
            <person name="Nakamura H."/>
            <person name="Ohtoshi R."/>
            <person name="Moran D.A.P."/>
            <person name="Shinohara A."/>
            <person name="Yoshida Y."/>
            <person name="Fujiwara M."/>
            <person name="Mori M."/>
            <person name="Tomita M."/>
            <person name="Arakawa K."/>
        </authorList>
    </citation>
    <scope>NUCLEOTIDE SEQUENCE [LARGE SCALE GENOMIC DNA]</scope>
</reference>
<evidence type="ECO:0000313" key="2">
    <source>
        <dbReference type="Proteomes" id="UP000499080"/>
    </source>
</evidence>
<protein>
    <submittedName>
        <fullName evidence="1">Uncharacterized protein</fullName>
    </submittedName>
</protein>
<comment type="caution">
    <text evidence="1">The sequence shown here is derived from an EMBL/GenBank/DDBJ whole genome shotgun (WGS) entry which is preliminary data.</text>
</comment>
<organism evidence="1 2">
    <name type="scientific">Araneus ventricosus</name>
    <name type="common">Orbweaver spider</name>
    <name type="synonym">Epeira ventricosa</name>
    <dbReference type="NCBI Taxonomy" id="182803"/>
    <lineage>
        <taxon>Eukaryota</taxon>
        <taxon>Metazoa</taxon>
        <taxon>Ecdysozoa</taxon>
        <taxon>Arthropoda</taxon>
        <taxon>Chelicerata</taxon>
        <taxon>Arachnida</taxon>
        <taxon>Araneae</taxon>
        <taxon>Araneomorphae</taxon>
        <taxon>Entelegynae</taxon>
        <taxon>Araneoidea</taxon>
        <taxon>Araneidae</taxon>
        <taxon>Araneus</taxon>
    </lineage>
</organism>
<accession>A0A4Y2GSQ9</accession>
<proteinExistence type="predicted"/>
<dbReference type="Proteomes" id="UP000499080">
    <property type="component" value="Unassembled WGS sequence"/>
</dbReference>
<sequence>MSIYVMKFSLCEQTKYQDHPSWDHRLVLIMGKILPSLPVSYRTIQLFITSENIKSLCHATNLHVTVPAPTPKRSEGKRGEEITGAKVTRPLIITEEKRVNIIIVYLPANCDVSEILKELKS</sequence>
<evidence type="ECO:0000313" key="1">
    <source>
        <dbReference type="EMBL" id="GBM55786.1"/>
    </source>
</evidence>